<dbReference type="PANTHER" id="PTHR47123:SF9">
    <property type="entry name" value="F-BOX PROTEIN SKIP23-LIKE"/>
    <property type="match status" value="1"/>
</dbReference>
<accession>A0ABR2EYZ8</accession>
<organism evidence="4 5">
    <name type="scientific">Hibiscus sabdariffa</name>
    <name type="common">roselle</name>
    <dbReference type="NCBI Taxonomy" id="183260"/>
    <lineage>
        <taxon>Eukaryota</taxon>
        <taxon>Viridiplantae</taxon>
        <taxon>Streptophyta</taxon>
        <taxon>Embryophyta</taxon>
        <taxon>Tracheophyta</taxon>
        <taxon>Spermatophyta</taxon>
        <taxon>Magnoliopsida</taxon>
        <taxon>eudicotyledons</taxon>
        <taxon>Gunneridae</taxon>
        <taxon>Pentapetalae</taxon>
        <taxon>rosids</taxon>
        <taxon>malvids</taxon>
        <taxon>Malvales</taxon>
        <taxon>Malvaceae</taxon>
        <taxon>Malvoideae</taxon>
        <taxon>Hibiscus</taxon>
    </lineage>
</organism>
<dbReference type="Pfam" id="PF03478">
    <property type="entry name" value="Beta-prop_KIB1-4"/>
    <property type="match status" value="1"/>
</dbReference>
<dbReference type="InterPro" id="IPR036047">
    <property type="entry name" value="F-box-like_dom_sf"/>
</dbReference>
<reference evidence="4 5" key="1">
    <citation type="journal article" date="2024" name="G3 (Bethesda)">
        <title>Genome assembly of Hibiscus sabdariffa L. provides insights into metabolisms of medicinal natural products.</title>
        <authorList>
            <person name="Kim T."/>
        </authorList>
    </citation>
    <scope>NUCLEOTIDE SEQUENCE [LARGE SCALE GENOMIC DNA]</scope>
    <source>
        <strain evidence="4">TK-2024</strain>
        <tissue evidence="4">Old leaves</tissue>
    </source>
</reference>
<feature type="domain" description="F-box" evidence="2">
    <location>
        <begin position="4"/>
        <end position="39"/>
    </location>
</feature>
<feature type="compositionally biased region" description="Polar residues" evidence="1">
    <location>
        <begin position="394"/>
        <end position="405"/>
    </location>
</feature>
<dbReference type="PANTHER" id="PTHR47123">
    <property type="entry name" value="F-BOX PROTEIN SKIP23"/>
    <property type="match status" value="1"/>
</dbReference>
<evidence type="ECO:0000256" key="1">
    <source>
        <dbReference type="SAM" id="MobiDB-lite"/>
    </source>
</evidence>
<keyword evidence="5" id="KW-1185">Reference proteome</keyword>
<name>A0ABR2EYZ8_9ROSI</name>
<evidence type="ECO:0000313" key="5">
    <source>
        <dbReference type="Proteomes" id="UP001472677"/>
    </source>
</evidence>
<dbReference type="Proteomes" id="UP001472677">
    <property type="component" value="Unassembled WGS sequence"/>
</dbReference>
<comment type="caution">
    <text evidence="4">The sequence shown here is derived from an EMBL/GenBank/DDBJ whole genome shotgun (WGS) entry which is preliminary data.</text>
</comment>
<evidence type="ECO:0000259" key="2">
    <source>
        <dbReference type="Pfam" id="PF00646"/>
    </source>
</evidence>
<proteinExistence type="predicted"/>
<dbReference type="InterPro" id="IPR001810">
    <property type="entry name" value="F-box_dom"/>
</dbReference>
<feature type="domain" description="KIB1-4 beta-propeller" evidence="3">
    <location>
        <begin position="88"/>
        <end position="327"/>
    </location>
</feature>
<evidence type="ECO:0000313" key="4">
    <source>
        <dbReference type="EMBL" id="KAK8567932.1"/>
    </source>
</evidence>
<protein>
    <recommendedName>
        <fullName evidence="6">F-box domain-containing protein</fullName>
    </recommendedName>
</protein>
<evidence type="ECO:0008006" key="6">
    <source>
        <dbReference type="Google" id="ProtNLM"/>
    </source>
</evidence>
<evidence type="ECO:0000259" key="3">
    <source>
        <dbReference type="Pfam" id="PF03478"/>
    </source>
</evidence>
<dbReference type="InterPro" id="IPR051304">
    <property type="entry name" value="SCF_F-box_domain"/>
</dbReference>
<feature type="region of interest" description="Disordered" evidence="1">
    <location>
        <begin position="382"/>
        <end position="405"/>
    </location>
</feature>
<dbReference type="Pfam" id="PF00646">
    <property type="entry name" value="F-box"/>
    <property type="match status" value="1"/>
</dbReference>
<sequence length="405" mass="46188">MADWSQLPPELVVLIAKRLEAGFDVLRFRSVCSSWRSSVPPRLDPHLLPIYLPYSRRLSSYHHRRIHITRNTFYLIRLSHGNKAQAPACWFVKIRDRTDGVKMQLLDPFSDYNPKPLPENFPKVLDLSNVQVLELGHEYIGQYKALIDHPSAHIYRDYRKKVVLLRSNSDSNDFMILTFFQCLAVRRSGEEEWVMLENVKDISDIISFNGKFYAIDYEGRTTVIDQSLNVSFLQQHAGTSRSRKFLVKSVDDLLAVERLLNPVVHSSGGPMSNCSGFRVFRMNEEEQKWDEMKSLRDRILFLGYRQAISAPASEFCSGKGNLVFYLKGFSACGLMRVFDLETGTASPLENWPAYCDLFWPSPQWVNSAESVISSAQVSSNSTHPITSAGREAGTPSSKCSFTRTH</sequence>
<dbReference type="InterPro" id="IPR005174">
    <property type="entry name" value="KIB1-4_b-propeller"/>
</dbReference>
<dbReference type="EMBL" id="JBBPBM010000009">
    <property type="protein sequence ID" value="KAK8567932.1"/>
    <property type="molecule type" value="Genomic_DNA"/>
</dbReference>
<gene>
    <name evidence="4" type="ORF">V6N12_006500</name>
</gene>
<dbReference type="Gene3D" id="1.20.1280.50">
    <property type="match status" value="1"/>
</dbReference>
<dbReference type="SUPFAM" id="SSF81383">
    <property type="entry name" value="F-box domain"/>
    <property type="match status" value="1"/>
</dbReference>